<evidence type="ECO:0000256" key="1">
    <source>
        <dbReference type="SAM" id="SignalP"/>
    </source>
</evidence>
<dbReference type="RefSeq" id="WP_185242658.1">
    <property type="nucleotide sequence ID" value="NZ_AP023213.1"/>
</dbReference>
<dbReference type="AlphaFoldDB" id="A0A6S6M0H4"/>
<feature type="chain" id="PRO_5028199726" evidence="1">
    <location>
        <begin position="37"/>
        <end position="574"/>
    </location>
</feature>
<evidence type="ECO:0000313" key="3">
    <source>
        <dbReference type="Proteomes" id="UP000515472"/>
    </source>
</evidence>
<name>A0A6S6M0H4_9BACT</name>
<dbReference type="SUPFAM" id="SSF48452">
    <property type="entry name" value="TPR-like"/>
    <property type="match status" value="1"/>
</dbReference>
<reference evidence="2 3" key="1">
    <citation type="submission" date="2020-06" db="EMBL/GenBank/DDBJ databases">
        <title>Interaction of electrochemicaly active bacteria, Geobacter bremensis R4 on different carbon anode.</title>
        <authorList>
            <person name="Meng L."/>
            <person name="Yoshida N."/>
        </authorList>
    </citation>
    <scope>NUCLEOTIDE SEQUENCE [LARGE SCALE GENOMIC DNA]</scope>
    <source>
        <strain evidence="2 3">R4</strain>
    </source>
</reference>
<dbReference type="KEGG" id="gbn:GEOBRER4_25670"/>
<proteinExistence type="predicted"/>
<feature type="signal peptide" evidence="1">
    <location>
        <begin position="1"/>
        <end position="36"/>
    </location>
</feature>
<keyword evidence="3" id="KW-1185">Reference proteome</keyword>
<evidence type="ECO:0000313" key="2">
    <source>
        <dbReference type="EMBL" id="BCG47817.1"/>
    </source>
</evidence>
<sequence length="574" mass="62585">MPYSASATRHKRLWIGRFTALLPALVLLFSAATSLAVDSLPTDHPKYQKVKAIYDSVARAFGDGRVPPRLIVSPVGASSRNAVAWSDPGTEGAIGLDADSGPLQAGYIAIEEKIFDLFASLGDDQESAIAFLLGHELTHYYMRHGWVGDFGNSFASLEVGRKMIKAASYEDVIKRETEADYFGGFYGHLAGYDTLGVAPRAIELIYASYKLPSKLPNYPTRAEREAIAERAEANLRKLVPVFEAGNRLLLLEKYEAAGRLFEHLAHTFPSREMFNNAGVAYASEALRLFRPGALKFGYPFEFDAETRLKAKGQRAKGLPDEFAERRNRLLQKGADNFDKAIQRDRGYAAAYVNLAAVDTLIGDRDNAIILANKAMEMARRNNETITLANALVVRGIAYAEGGNKEKAMVDMAAARNLGSGTAAFNLAQLQDEKGAAPKILGGSEASGAETIARISPRDDFVKSKEVATFSLKGVDKEEPTITVYSRQGSGWEDMLISVDGQLVRLVSAGKGYAEKSSRGIGVGSSSEELAAKYGEPSRMVTSRQGTYYLYQKGEMIFAADPQGRVTGWMIYTVQ</sequence>
<gene>
    <name evidence="2" type="ORF">GEOBRER4_n2666</name>
</gene>
<accession>A0A6S6M0H4</accession>
<dbReference type="EMBL" id="AP023213">
    <property type="protein sequence ID" value="BCG47817.1"/>
    <property type="molecule type" value="Genomic_DNA"/>
</dbReference>
<keyword evidence="1" id="KW-0732">Signal</keyword>
<dbReference type="InterPro" id="IPR011990">
    <property type="entry name" value="TPR-like_helical_dom_sf"/>
</dbReference>
<dbReference type="Proteomes" id="UP000515472">
    <property type="component" value="Chromosome"/>
</dbReference>
<organism evidence="2 3">
    <name type="scientific">Citrifermentans bremense</name>
    <dbReference type="NCBI Taxonomy" id="60035"/>
    <lineage>
        <taxon>Bacteria</taxon>
        <taxon>Pseudomonadati</taxon>
        <taxon>Thermodesulfobacteriota</taxon>
        <taxon>Desulfuromonadia</taxon>
        <taxon>Geobacterales</taxon>
        <taxon>Geobacteraceae</taxon>
        <taxon>Citrifermentans</taxon>
    </lineage>
</organism>
<dbReference type="Gene3D" id="1.25.40.10">
    <property type="entry name" value="Tetratricopeptide repeat domain"/>
    <property type="match status" value="1"/>
</dbReference>
<protein>
    <submittedName>
        <fullName evidence="2">Uncharacterized protein</fullName>
    </submittedName>
</protein>